<dbReference type="InterPro" id="IPR013611">
    <property type="entry name" value="Transp-assoc_OB_typ2"/>
</dbReference>
<keyword evidence="10" id="KW-1185">Reference proteome</keyword>
<evidence type="ECO:0000256" key="2">
    <source>
        <dbReference type="ARBA" id="ARBA00022475"/>
    </source>
</evidence>
<dbReference type="InterPro" id="IPR017871">
    <property type="entry name" value="ABC_transporter-like_CS"/>
</dbReference>
<dbReference type="NCBIfam" id="TIGR01187">
    <property type="entry name" value="potA"/>
    <property type="match status" value="1"/>
</dbReference>
<keyword evidence="5 7" id="KW-1278">Translocase</keyword>
<keyword evidence="6 7" id="KW-0472">Membrane</keyword>
<dbReference type="PANTHER" id="PTHR42781:SF4">
    <property type="entry name" value="SPERMIDINE_PUTRESCINE IMPORT ATP-BINDING PROTEIN POTA"/>
    <property type="match status" value="1"/>
</dbReference>
<dbReference type="InterPro" id="IPR003439">
    <property type="entry name" value="ABC_transporter-like_ATP-bd"/>
</dbReference>
<evidence type="ECO:0000256" key="3">
    <source>
        <dbReference type="ARBA" id="ARBA00022741"/>
    </source>
</evidence>
<dbReference type="EC" id="7.6.2.11" evidence="7"/>
<keyword evidence="2 7" id="KW-1003">Cell membrane</keyword>
<protein>
    <recommendedName>
        <fullName evidence="7">Spermidine/putrescine import ATP-binding protein PotA</fullName>
        <ecNumber evidence="7">7.6.2.11</ecNumber>
    </recommendedName>
</protein>
<reference evidence="9 10" key="1">
    <citation type="submission" date="2023-07" db="EMBL/GenBank/DDBJ databases">
        <title>Genomic Encyclopedia of Type Strains, Phase IV (KMG-IV): sequencing the most valuable type-strain genomes for metagenomic binning, comparative biology and taxonomic classification.</title>
        <authorList>
            <person name="Goeker M."/>
        </authorList>
    </citation>
    <scope>NUCLEOTIDE SEQUENCE [LARGE SCALE GENOMIC DNA]</scope>
    <source>
        <strain evidence="9 10">DSM 18695</strain>
    </source>
</reference>
<evidence type="ECO:0000313" key="10">
    <source>
        <dbReference type="Proteomes" id="UP001228905"/>
    </source>
</evidence>
<dbReference type="InterPro" id="IPR003593">
    <property type="entry name" value="AAA+_ATPase"/>
</dbReference>
<evidence type="ECO:0000256" key="4">
    <source>
        <dbReference type="ARBA" id="ARBA00022840"/>
    </source>
</evidence>
<evidence type="ECO:0000313" key="9">
    <source>
        <dbReference type="EMBL" id="MDQ0464278.1"/>
    </source>
</evidence>
<accession>A0ABU0ISY2</accession>
<keyword evidence="3 7" id="KW-0547">Nucleotide-binding</keyword>
<evidence type="ECO:0000256" key="1">
    <source>
        <dbReference type="ARBA" id="ARBA00022448"/>
    </source>
</evidence>
<dbReference type="Proteomes" id="UP001228905">
    <property type="component" value="Unassembled WGS sequence"/>
</dbReference>
<keyword evidence="4 7" id="KW-0067">ATP-binding</keyword>
<sequence>MAGPIISFENVTKRFGKVVAVDNVSLTVDEGEFFALLGPSGCGKTTLLRMLAGFDSPTEGRILIDGKDVSRVPPNKRPVNMVFQSYAVFPHMTVADNVRYGLSIAGVPRGEQDRRVEEALGLVKLDGLGPRKPDQLSGGQRQRVALARALVMKPRVLLLDEPLSALDAKLRDQMRTELSTLQEKVGITFMMVTHDQDEALALATRCAVMNRGLLQQVATPNDLYEFPNSRFVADFIGTVNLFEGQLIVDEPDHAIIRSAELGADLYFDHGVTGAKGATVWAALRPEKIELKKRAEGEAVPKMDDAPAGYNVIPGVIRQEVYLGSESTYEVEIATDRRVKVVRSNLTRWDQEDFAVGEAVWLSWHACSPAMLQS</sequence>
<proteinExistence type="inferred from homology"/>
<evidence type="ECO:0000259" key="8">
    <source>
        <dbReference type="PROSITE" id="PS50893"/>
    </source>
</evidence>
<comment type="similarity">
    <text evidence="7">Belongs to the ABC transporter superfamily. Spermidine/putrescine importer (TC 3.A.1.11.1) family.</text>
</comment>
<comment type="subunit">
    <text evidence="7">The complex is composed of two ATP-binding proteins (PotA), two transmembrane proteins (PotB and PotC) and a solute-binding protein (PotD).</text>
</comment>
<dbReference type="InterPro" id="IPR008995">
    <property type="entry name" value="Mo/tungstate-bd_C_term_dom"/>
</dbReference>
<dbReference type="PROSITE" id="PS50893">
    <property type="entry name" value="ABC_TRANSPORTER_2"/>
    <property type="match status" value="1"/>
</dbReference>
<evidence type="ECO:0000256" key="6">
    <source>
        <dbReference type="ARBA" id="ARBA00023136"/>
    </source>
</evidence>
<dbReference type="InterPro" id="IPR005893">
    <property type="entry name" value="PotA-like"/>
</dbReference>
<organism evidence="9 10">
    <name type="scientific">Caulobacter ginsengisoli</name>
    <dbReference type="NCBI Taxonomy" id="400775"/>
    <lineage>
        <taxon>Bacteria</taxon>
        <taxon>Pseudomonadati</taxon>
        <taxon>Pseudomonadota</taxon>
        <taxon>Alphaproteobacteria</taxon>
        <taxon>Caulobacterales</taxon>
        <taxon>Caulobacteraceae</taxon>
        <taxon>Caulobacter</taxon>
    </lineage>
</organism>
<dbReference type="PROSITE" id="PS00211">
    <property type="entry name" value="ABC_TRANSPORTER_1"/>
    <property type="match status" value="1"/>
</dbReference>
<dbReference type="Gene3D" id="3.40.50.300">
    <property type="entry name" value="P-loop containing nucleotide triphosphate hydrolases"/>
    <property type="match status" value="1"/>
</dbReference>
<dbReference type="SUPFAM" id="SSF52540">
    <property type="entry name" value="P-loop containing nucleoside triphosphate hydrolases"/>
    <property type="match status" value="1"/>
</dbReference>
<dbReference type="InterPro" id="IPR027417">
    <property type="entry name" value="P-loop_NTPase"/>
</dbReference>
<comment type="catalytic activity">
    <reaction evidence="7">
        <text>ATP + H2O + polyamine-[polyamine-binding protein]Side 1 = ADP + phosphate + polyamineSide 2 + [polyamine-binding protein]Side 1.</text>
        <dbReference type="EC" id="7.6.2.11"/>
    </reaction>
</comment>
<feature type="domain" description="ABC transporter" evidence="8">
    <location>
        <begin position="6"/>
        <end position="236"/>
    </location>
</feature>
<keyword evidence="1 7" id="KW-0813">Transport</keyword>
<comment type="function">
    <text evidence="7">Part of the ABC transporter complex PotABCD involved in spermidine/putrescine import. Responsible for energy coupling to the transport system.</text>
</comment>
<dbReference type="InterPro" id="IPR050093">
    <property type="entry name" value="ABC_SmlMolc_Importer"/>
</dbReference>
<dbReference type="SMART" id="SM00382">
    <property type="entry name" value="AAA"/>
    <property type="match status" value="1"/>
</dbReference>
<comment type="caution">
    <text evidence="9">The sequence shown here is derived from an EMBL/GenBank/DDBJ whole genome shotgun (WGS) entry which is preliminary data.</text>
</comment>
<dbReference type="Pfam" id="PF08402">
    <property type="entry name" value="TOBE_2"/>
    <property type="match status" value="1"/>
</dbReference>
<evidence type="ECO:0000256" key="5">
    <source>
        <dbReference type="ARBA" id="ARBA00022967"/>
    </source>
</evidence>
<gene>
    <name evidence="7" type="primary">potA</name>
    <name evidence="9" type="ORF">QO010_002059</name>
</gene>
<name>A0ABU0ISY2_9CAUL</name>
<dbReference type="GO" id="GO:0005524">
    <property type="term" value="F:ATP binding"/>
    <property type="evidence" value="ECO:0007669"/>
    <property type="project" value="UniProtKB-KW"/>
</dbReference>
<dbReference type="Pfam" id="PF00005">
    <property type="entry name" value="ABC_tran"/>
    <property type="match status" value="1"/>
</dbReference>
<dbReference type="RefSeq" id="WP_307348848.1">
    <property type="nucleotide sequence ID" value="NZ_JAUSVS010000003.1"/>
</dbReference>
<dbReference type="PANTHER" id="PTHR42781">
    <property type="entry name" value="SPERMIDINE/PUTRESCINE IMPORT ATP-BINDING PROTEIN POTA"/>
    <property type="match status" value="1"/>
</dbReference>
<evidence type="ECO:0000256" key="7">
    <source>
        <dbReference type="RuleBase" id="RU364083"/>
    </source>
</evidence>
<dbReference type="EMBL" id="JAUSVS010000003">
    <property type="protein sequence ID" value="MDQ0464278.1"/>
    <property type="molecule type" value="Genomic_DNA"/>
</dbReference>
<dbReference type="Gene3D" id="2.40.50.100">
    <property type="match status" value="1"/>
</dbReference>
<dbReference type="SUPFAM" id="SSF50331">
    <property type="entry name" value="MOP-like"/>
    <property type="match status" value="1"/>
</dbReference>